<reference evidence="2" key="1">
    <citation type="submission" date="2015-09" db="EMBL/GenBank/DDBJ databases">
        <authorList>
            <person name="Daims H."/>
        </authorList>
    </citation>
    <scope>NUCLEOTIDE SEQUENCE [LARGE SCALE GENOMIC DNA]</scope>
</reference>
<protein>
    <submittedName>
        <fullName evidence="1">Uncharacterized protein</fullName>
    </submittedName>
</protein>
<organism evidence="1 2">
    <name type="scientific">Candidatus Nitrospira inopinata</name>
    <dbReference type="NCBI Taxonomy" id="1715989"/>
    <lineage>
        <taxon>Bacteria</taxon>
        <taxon>Pseudomonadati</taxon>
        <taxon>Nitrospirota</taxon>
        <taxon>Nitrospiria</taxon>
        <taxon>Nitrospirales</taxon>
        <taxon>Nitrospiraceae</taxon>
        <taxon>Nitrospira</taxon>
    </lineage>
</organism>
<dbReference type="Proteomes" id="UP000066284">
    <property type="component" value="Chromosome 1"/>
</dbReference>
<proteinExistence type="predicted"/>
<accession>A0A0S4KM35</accession>
<sequence>MEMQKRQGETSLASPSFLCFSPLTPDTAAWNGIGFAEACYGWEHAAVADVGSTDEANETHHFGASAQGR</sequence>
<dbReference type="KEGG" id="nio:NITINOP_0545"/>
<name>A0A0S4KM35_9BACT</name>
<dbReference type="STRING" id="1715989.NITINOP_0545"/>
<dbReference type="AlphaFoldDB" id="A0A0S4KM35"/>
<gene>
    <name evidence="1" type="ORF">NITINOP_0545</name>
</gene>
<keyword evidence="2" id="KW-1185">Reference proteome</keyword>
<evidence type="ECO:0000313" key="2">
    <source>
        <dbReference type="Proteomes" id="UP000066284"/>
    </source>
</evidence>
<dbReference type="EMBL" id="LN885086">
    <property type="protein sequence ID" value="CUQ65521.1"/>
    <property type="molecule type" value="Genomic_DNA"/>
</dbReference>
<evidence type="ECO:0000313" key="1">
    <source>
        <dbReference type="EMBL" id="CUQ65521.1"/>
    </source>
</evidence>